<evidence type="ECO:0000313" key="6">
    <source>
        <dbReference type="Proteomes" id="UP000435112"/>
    </source>
</evidence>
<dbReference type="Proteomes" id="UP000434957">
    <property type="component" value="Unassembled WGS sequence"/>
</dbReference>
<dbReference type="EMBL" id="QXFU01006957">
    <property type="protein sequence ID" value="KAE8959614.1"/>
    <property type="molecule type" value="Genomic_DNA"/>
</dbReference>
<keyword evidence="5" id="KW-1185">Reference proteome</keyword>
<dbReference type="EMBL" id="QXFT01007991">
    <property type="protein sequence ID" value="KAE9265197.1"/>
    <property type="molecule type" value="Genomic_DNA"/>
</dbReference>
<gene>
    <name evidence="2" type="ORF">PR001_g27918</name>
    <name evidence="1" type="ORF">PR002_g30483</name>
    <name evidence="3" type="ORF">PR003_g32536</name>
</gene>
<sequence>MADLLANWAMDTRRSKQLCLTEATLALETWSPLVAKAGGDIGYWMLSNMEGANEQDMVDVP</sequence>
<name>A0A6A3GKW1_9STRA</name>
<protein>
    <submittedName>
        <fullName evidence="1">Uncharacterized protein</fullName>
    </submittedName>
</protein>
<evidence type="ECO:0000313" key="1">
    <source>
        <dbReference type="EMBL" id="KAE8959614.1"/>
    </source>
</evidence>
<dbReference type="Proteomes" id="UP000435112">
    <property type="component" value="Unassembled WGS sequence"/>
</dbReference>
<evidence type="ECO:0000313" key="5">
    <source>
        <dbReference type="Proteomes" id="UP000434957"/>
    </source>
</evidence>
<dbReference type="AlphaFoldDB" id="A0A6A3GKW1"/>
<reference evidence="4 6" key="1">
    <citation type="submission" date="2018-09" db="EMBL/GenBank/DDBJ databases">
        <title>Genomic investigation of the strawberry pathogen Phytophthora fragariae indicates pathogenicity is determined by transcriptional variation in three key races.</title>
        <authorList>
            <person name="Adams T.M."/>
            <person name="Armitage A.D."/>
            <person name="Sobczyk M.K."/>
            <person name="Bates H.J."/>
            <person name="Dunwell J.M."/>
            <person name="Nellist C.F."/>
            <person name="Harrison R.J."/>
        </authorList>
    </citation>
    <scope>NUCLEOTIDE SEQUENCE [LARGE SCALE GENOMIC DNA]</scope>
    <source>
        <strain evidence="2 4">SCRP249</strain>
        <strain evidence="1 6">SCRP324</strain>
        <strain evidence="3 5">SCRP333</strain>
    </source>
</reference>
<dbReference type="OrthoDB" id="107105at2759"/>
<evidence type="ECO:0000313" key="3">
    <source>
        <dbReference type="EMBL" id="KAE9265197.1"/>
    </source>
</evidence>
<dbReference type="EMBL" id="QXFV01004745">
    <property type="protein sequence ID" value="KAE8968018.1"/>
    <property type="molecule type" value="Genomic_DNA"/>
</dbReference>
<evidence type="ECO:0000313" key="2">
    <source>
        <dbReference type="EMBL" id="KAE8968018.1"/>
    </source>
</evidence>
<proteinExistence type="predicted"/>
<evidence type="ECO:0000313" key="4">
    <source>
        <dbReference type="Proteomes" id="UP000429607"/>
    </source>
</evidence>
<organism evidence="1 6">
    <name type="scientific">Phytophthora rubi</name>
    <dbReference type="NCBI Taxonomy" id="129364"/>
    <lineage>
        <taxon>Eukaryota</taxon>
        <taxon>Sar</taxon>
        <taxon>Stramenopiles</taxon>
        <taxon>Oomycota</taxon>
        <taxon>Peronosporomycetes</taxon>
        <taxon>Peronosporales</taxon>
        <taxon>Peronosporaceae</taxon>
        <taxon>Phytophthora</taxon>
    </lineage>
</organism>
<comment type="caution">
    <text evidence="1">The sequence shown here is derived from an EMBL/GenBank/DDBJ whole genome shotgun (WGS) entry which is preliminary data.</text>
</comment>
<accession>A0A6A3GKW1</accession>
<dbReference type="Proteomes" id="UP000429607">
    <property type="component" value="Unassembled WGS sequence"/>
</dbReference>